<feature type="compositionally biased region" description="Polar residues" evidence="1">
    <location>
        <begin position="579"/>
        <end position="589"/>
    </location>
</feature>
<dbReference type="InterPro" id="IPR037508">
    <property type="entry name" value="Msb1/Mug8"/>
</dbReference>
<feature type="compositionally biased region" description="Basic and acidic residues" evidence="1">
    <location>
        <begin position="593"/>
        <end position="603"/>
    </location>
</feature>
<feature type="compositionally biased region" description="Polar residues" evidence="1">
    <location>
        <begin position="830"/>
        <end position="842"/>
    </location>
</feature>
<evidence type="ECO:0000256" key="1">
    <source>
        <dbReference type="SAM" id="MobiDB-lite"/>
    </source>
</evidence>
<feature type="compositionally biased region" description="Polar residues" evidence="1">
    <location>
        <begin position="919"/>
        <end position="930"/>
    </location>
</feature>
<dbReference type="eggNOG" id="ENOG502QUEY">
    <property type="taxonomic scope" value="Eukaryota"/>
</dbReference>
<feature type="compositionally biased region" description="Polar residues" evidence="1">
    <location>
        <begin position="946"/>
        <end position="955"/>
    </location>
</feature>
<dbReference type="RefSeq" id="XP_003676887.1">
    <property type="nucleotide sequence ID" value="XM_003676839.1"/>
</dbReference>
<dbReference type="GO" id="GO:0005935">
    <property type="term" value="C:cellular bud neck"/>
    <property type="evidence" value="ECO:0007669"/>
    <property type="project" value="TreeGrafter"/>
</dbReference>
<feature type="compositionally biased region" description="Low complexity" evidence="1">
    <location>
        <begin position="816"/>
        <end position="829"/>
    </location>
</feature>
<dbReference type="STRING" id="1064592.G0VGB1"/>
<feature type="region of interest" description="Disordered" evidence="1">
    <location>
        <begin position="464"/>
        <end position="500"/>
    </location>
</feature>
<dbReference type="GO" id="GO:0030010">
    <property type="term" value="P:establishment of cell polarity"/>
    <property type="evidence" value="ECO:0007669"/>
    <property type="project" value="EnsemblFungi"/>
</dbReference>
<dbReference type="KEGG" id="ncs:NCAS_0F00470"/>
<feature type="compositionally biased region" description="Pro residues" evidence="1">
    <location>
        <begin position="898"/>
        <end position="916"/>
    </location>
</feature>
<sequence>MSDAINTKPLPSPPEALPKVRPQPNRNSKDKEADDVEEDDDFEFFHEFKRENVKGIIHLITAEIKQKGLDTEYLMIPFRPEQTNEKLLKLLNQLFPQGNGKPVHESHQKKIVSKYDEFTLFQALKYIWCRLPNAEIVGWKSYLEFKYREEDLKFPQKAFLELMPQCLASPNHASIVYDFFDLIVTLASNSRVNKMSARKISKMCAIWAFNGPPATASTTDSQIPDFGSTKNRPNNSLQDGLDEWIPGSDAMFHLLLAFLKSFVPEDLESSKLPKSLKSLLFNNEYPPAESTAYSSETILTIPLVTLKTDKFSRKPWQLLERCNELLDFQDHDAFEAREDYALLKSLFRKKNNVEGISRKMSQESRRLMKLMSTKHSTFQAGWATRKCLENVYDLKESIEVKRVDIDDYFIWAWLSTLSYEQTSQKKKIFGRPLILEFEFDGFKKWVVFQEIDITLDYQINGDKKKKLPQNVPDSNEKKLKKEPSLQKPTVDPTQPGSRNITPMYQKFQSEVSQDSISTGESTGIYHTVITKDALQKNSNKHNVNLHSIEQKFSKWNPLNNLRKKSNSSSGSSSLDMRDTSITTEKSLPTQPDRYVRKEEKRPTTEYSILSSTNYQLPDIERDEEGFKIDLPSIIVDEREEPNNAYTSSVINPPPLIATETSSPSVTSSSLSKKSRTPVNSTETTIEELNGMVEQMMLAEQLSTEQLADSQSPVLEPERATESTEAETFESLTKFDQYKPSKINDTTQNMEASQSSSVYSSRVPTIPTVTQKTEFVSNLPLQSNTQPTYPKVKPMPKQVPVTNRHSTGYDNYTPTALPINSNLNNIPPQNASNRNYDNTNQQYAYDVTAQPPQPYRQEVRTRAESSPMRGPRTTSPMRGPQVPQPMPQPPYAQNTGTLPPQPYPPPVAAGPPQPYGPIPTSKSTSFSQQQYPPDGYSQVPPVPQPTLPSEQSTQRQYGRPQTYPQVQMPTSPMRSPNPRAPMQPGPYNAAPRGRSQLPTQPPSVYSGYVHQASPTRYGAGAYVSPPMSNQMSPQQQPMPLGQMPVQGYYYNNHGQEISQQGGHGHARAGYGRGKQELYGIPVQTNAGNKLHSGNVKKKQDRRNLYDNIRNGDFGI</sequence>
<dbReference type="PANTHER" id="PTHR28093:SF1">
    <property type="entry name" value="MORPHOGENESIS-RELATED PROTEIN MSB1"/>
    <property type="match status" value="1"/>
</dbReference>
<protein>
    <recommendedName>
        <fullName evidence="2">Meiotically up-regulated protein Msb1/Mug8 domain-containing protein</fullName>
    </recommendedName>
</protein>
<feature type="region of interest" description="Disordered" evidence="1">
    <location>
        <begin position="780"/>
        <end position="1002"/>
    </location>
</feature>
<dbReference type="FunCoup" id="G0VGB1">
    <property type="interactions" value="105"/>
</dbReference>
<feature type="domain" description="Meiotically up-regulated protein Msb1/Mug8" evidence="2">
    <location>
        <begin position="47"/>
        <end position="450"/>
    </location>
</feature>
<gene>
    <name evidence="3" type="primary">NCAS0F00470</name>
    <name evidence="3" type="ordered locus">NCAS_0F00470</name>
</gene>
<feature type="region of interest" description="Disordered" evidence="1">
    <location>
        <begin position="644"/>
        <end position="681"/>
    </location>
</feature>
<dbReference type="GeneID" id="96904180"/>
<dbReference type="OMA" id="EFFHEFK"/>
<evidence type="ECO:0000313" key="4">
    <source>
        <dbReference type="Proteomes" id="UP000001640"/>
    </source>
</evidence>
<reference key="2">
    <citation type="submission" date="2011-08" db="EMBL/GenBank/DDBJ databases">
        <title>Genome sequence of Naumovozyma castellii.</title>
        <authorList>
            <person name="Gordon J.L."/>
            <person name="Armisen D."/>
            <person name="Proux-Wera E."/>
            <person name="OhEigeartaigh S.S."/>
            <person name="Byrne K.P."/>
            <person name="Wolfe K.H."/>
        </authorList>
    </citation>
    <scope>NUCLEOTIDE SEQUENCE</scope>
    <source>
        <strain>Type strain:CBS 4309</strain>
    </source>
</reference>
<keyword evidence="4" id="KW-1185">Reference proteome</keyword>
<dbReference type="HOGENOM" id="CLU_004952_0_0_1"/>
<dbReference type="GO" id="GO:0005934">
    <property type="term" value="C:cellular bud tip"/>
    <property type="evidence" value="ECO:0007669"/>
    <property type="project" value="TreeGrafter"/>
</dbReference>
<organism evidence="3 4">
    <name type="scientific">Naumovozyma castellii</name>
    <name type="common">Yeast</name>
    <name type="synonym">Saccharomyces castellii</name>
    <dbReference type="NCBI Taxonomy" id="27288"/>
    <lineage>
        <taxon>Eukaryota</taxon>
        <taxon>Fungi</taxon>
        <taxon>Dikarya</taxon>
        <taxon>Ascomycota</taxon>
        <taxon>Saccharomycotina</taxon>
        <taxon>Saccharomycetes</taxon>
        <taxon>Saccharomycetales</taxon>
        <taxon>Saccharomycetaceae</taxon>
        <taxon>Naumovozyma</taxon>
    </lineage>
</organism>
<feature type="compositionally biased region" description="Polar residues" evidence="1">
    <location>
        <begin position="215"/>
        <end position="238"/>
    </location>
</feature>
<dbReference type="PANTHER" id="PTHR28093">
    <property type="entry name" value="MORPHOGENESIS-RELATED PROTEIN MSB1"/>
    <property type="match status" value="1"/>
</dbReference>
<dbReference type="Pfam" id="PF08101">
    <property type="entry name" value="Msb1-Mug8_dom"/>
    <property type="match status" value="1"/>
</dbReference>
<dbReference type="EMBL" id="HE576757">
    <property type="protein sequence ID" value="CCC70531.1"/>
    <property type="molecule type" value="Genomic_DNA"/>
</dbReference>
<reference evidence="3 4" key="1">
    <citation type="journal article" date="2011" name="Proc. Natl. Acad. Sci. U.S.A.">
        <title>Evolutionary erosion of yeast sex chromosomes by mating-type switching accidents.</title>
        <authorList>
            <person name="Gordon J.L."/>
            <person name="Armisen D."/>
            <person name="Proux-Wera E."/>
            <person name="Oheigeartaigh S.S."/>
            <person name="Byrne K.P."/>
            <person name="Wolfe K.H."/>
        </authorList>
    </citation>
    <scope>NUCLEOTIDE SEQUENCE [LARGE SCALE GENOMIC DNA]</scope>
    <source>
        <strain evidence="4">ATCC 76901 / BCRC 22586 / CBS 4309 / NBRC 1992 / NRRL Y-12630</strain>
    </source>
</reference>
<feature type="compositionally biased region" description="Polar residues" evidence="1">
    <location>
        <begin position="802"/>
        <end position="813"/>
    </location>
</feature>
<dbReference type="AlphaFoldDB" id="G0VGB1"/>
<accession>G0VGB1</accession>
<feature type="compositionally biased region" description="Basic and acidic residues" evidence="1">
    <location>
        <begin position="474"/>
        <end position="484"/>
    </location>
</feature>
<feature type="region of interest" description="Disordered" evidence="1">
    <location>
        <begin position="1"/>
        <end position="37"/>
    </location>
</feature>
<proteinExistence type="predicted"/>
<evidence type="ECO:0000313" key="3">
    <source>
        <dbReference type="EMBL" id="CCC70531.1"/>
    </source>
</evidence>
<name>G0VGB1_NAUCA</name>
<dbReference type="CDD" id="cd04401">
    <property type="entry name" value="RhoGAP_fMSB1"/>
    <property type="match status" value="1"/>
</dbReference>
<dbReference type="InParanoid" id="G0VGB1"/>
<dbReference type="OrthoDB" id="3362494at2759"/>
<feature type="region of interest" description="Disordered" evidence="1">
    <location>
        <begin position="558"/>
        <end position="603"/>
    </location>
</feature>
<dbReference type="Proteomes" id="UP000001640">
    <property type="component" value="Chromosome 6"/>
</dbReference>
<evidence type="ECO:0000259" key="2">
    <source>
        <dbReference type="Pfam" id="PF08101"/>
    </source>
</evidence>
<feature type="region of interest" description="Disordered" evidence="1">
    <location>
        <begin position="706"/>
        <end position="727"/>
    </location>
</feature>
<feature type="compositionally biased region" description="Low complexity" evidence="1">
    <location>
        <begin position="661"/>
        <end position="671"/>
    </location>
</feature>
<feature type="compositionally biased region" description="Polar residues" evidence="1">
    <location>
        <begin position="491"/>
        <end position="500"/>
    </location>
</feature>
<feature type="compositionally biased region" description="Polar residues" evidence="1">
    <location>
        <begin position="961"/>
        <end position="973"/>
    </location>
</feature>
<dbReference type="InterPro" id="IPR012965">
    <property type="entry name" value="Msb1/Mug8_dom"/>
</dbReference>
<feature type="region of interest" description="Disordered" evidence="1">
    <location>
        <begin position="215"/>
        <end position="239"/>
    </location>
</feature>
<feature type="compositionally biased region" description="Low complexity" evidence="1">
    <location>
        <begin position="789"/>
        <end position="800"/>
    </location>
</feature>